<reference evidence="2" key="1">
    <citation type="journal article" date="2020" name="mSystems">
        <title>Genome- and Community-Level Interaction Insights into Carbon Utilization and Element Cycling Functions of Hydrothermarchaeota in Hydrothermal Sediment.</title>
        <authorList>
            <person name="Zhou Z."/>
            <person name="Liu Y."/>
            <person name="Xu W."/>
            <person name="Pan J."/>
            <person name="Luo Z.H."/>
            <person name="Li M."/>
        </authorList>
    </citation>
    <scope>NUCLEOTIDE SEQUENCE [LARGE SCALE GENOMIC DNA]</scope>
    <source>
        <strain evidence="2">SpSt-1217</strain>
    </source>
</reference>
<comment type="caution">
    <text evidence="2">The sequence shown here is derived from an EMBL/GenBank/DDBJ whole genome shotgun (WGS) entry which is preliminary data.</text>
</comment>
<evidence type="ECO:0000259" key="1">
    <source>
        <dbReference type="Pfam" id="PF02627"/>
    </source>
</evidence>
<dbReference type="InterPro" id="IPR003779">
    <property type="entry name" value="CMD-like"/>
</dbReference>
<dbReference type="Proteomes" id="UP000886047">
    <property type="component" value="Unassembled WGS sequence"/>
</dbReference>
<gene>
    <name evidence="2" type="ORF">ENN90_04915</name>
</gene>
<dbReference type="PANTHER" id="PTHR35446:SF2">
    <property type="entry name" value="CARBOXYMUCONOLACTONE DECARBOXYLASE-LIKE DOMAIN-CONTAINING PROTEIN"/>
    <property type="match status" value="1"/>
</dbReference>
<dbReference type="SUPFAM" id="SSF69118">
    <property type="entry name" value="AhpD-like"/>
    <property type="match status" value="1"/>
</dbReference>
<dbReference type="NCBIfam" id="TIGR00778">
    <property type="entry name" value="ahpD_dom"/>
    <property type="match status" value="1"/>
</dbReference>
<dbReference type="Gene3D" id="1.20.1290.10">
    <property type="entry name" value="AhpD-like"/>
    <property type="match status" value="1"/>
</dbReference>
<dbReference type="AlphaFoldDB" id="A0A831LA98"/>
<name>A0A831LA98_9BACT</name>
<dbReference type="InterPro" id="IPR029032">
    <property type="entry name" value="AhpD-like"/>
</dbReference>
<protein>
    <submittedName>
        <fullName evidence="2">Peroxidase</fullName>
    </submittedName>
</protein>
<dbReference type="InterPro" id="IPR004675">
    <property type="entry name" value="AhpD_core"/>
</dbReference>
<proteinExistence type="predicted"/>
<dbReference type="InterPro" id="IPR010195">
    <property type="entry name" value="Uncharacterised_peroxidase-rel"/>
</dbReference>
<keyword evidence="2" id="KW-0575">Peroxidase</keyword>
<dbReference type="Pfam" id="PF02627">
    <property type="entry name" value="CMD"/>
    <property type="match status" value="1"/>
</dbReference>
<accession>A0A831LA98</accession>
<dbReference type="PANTHER" id="PTHR35446">
    <property type="entry name" value="SI:CH211-175M2.5"/>
    <property type="match status" value="1"/>
</dbReference>
<keyword evidence="2" id="KW-0560">Oxidoreductase</keyword>
<evidence type="ECO:0000313" key="2">
    <source>
        <dbReference type="EMBL" id="HDR50949.1"/>
    </source>
</evidence>
<sequence length="186" mass="21515">MNRIKTVEPEDATGRLKEIYEGIIKKRGKLADVHKIQSLRPESIVHHMDLYLEIMFSKSELSRAEREMMAVVVSVANGCEYCQMHHAQALNHYWKNDERISLLKSEFHQAGLSSREIALCEFARKLTISPDIYKDEQQLQPLRNEGILDNGLLDATLVVAYFNFVNRIVLALGLETNENEMKDYKY</sequence>
<feature type="domain" description="Carboxymuconolactone decarboxylase-like" evidence="1">
    <location>
        <begin position="51"/>
        <end position="100"/>
    </location>
</feature>
<dbReference type="EMBL" id="DSDK01000275">
    <property type="protein sequence ID" value="HDR50949.1"/>
    <property type="molecule type" value="Genomic_DNA"/>
</dbReference>
<dbReference type="NCBIfam" id="TIGR01926">
    <property type="entry name" value="peroxid_rel"/>
    <property type="match status" value="1"/>
</dbReference>
<dbReference type="GO" id="GO:0051920">
    <property type="term" value="F:peroxiredoxin activity"/>
    <property type="evidence" value="ECO:0007669"/>
    <property type="project" value="InterPro"/>
</dbReference>
<organism evidence="2">
    <name type="scientific">Mariniphaga anaerophila</name>
    <dbReference type="NCBI Taxonomy" id="1484053"/>
    <lineage>
        <taxon>Bacteria</taxon>
        <taxon>Pseudomonadati</taxon>
        <taxon>Bacteroidota</taxon>
        <taxon>Bacteroidia</taxon>
        <taxon>Marinilabiliales</taxon>
        <taxon>Prolixibacteraceae</taxon>
        <taxon>Mariniphaga</taxon>
    </lineage>
</organism>